<proteinExistence type="predicted"/>
<name>A0ABQ3GUA5_9NEIS</name>
<comment type="caution">
    <text evidence="1">The sequence shown here is derived from an EMBL/GenBank/DDBJ whole genome shotgun (WGS) entry which is preliminary data.</text>
</comment>
<dbReference type="EMBL" id="BMYO01000001">
    <property type="protein sequence ID" value="GHD55351.1"/>
    <property type="molecule type" value="Genomic_DNA"/>
</dbReference>
<protein>
    <recommendedName>
        <fullName evidence="3">GIY-YIG domain-containing protein</fullName>
    </recommendedName>
</protein>
<dbReference type="RefSeq" id="WP_189458184.1">
    <property type="nucleotide sequence ID" value="NZ_BMYO01000001.1"/>
</dbReference>
<organism evidence="1 2">
    <name type="scientific">Jeongeupia chitinilytica</name>
    <dbReference type="NCBI Taxonomy" id="1041641"/>
    <lineage>
        <taxon>Bacteria</taxon>
        <taxon>Pseudomonadati</taxon>
        <taxon>Pseudomonadota</taxon>
        <taxon>Betaproteobacteria</taxon>
        <taxon>Neisseriales</taxon>
        <taxon>Chitinibacteraceae</taxon>
        <taxon>Jeongeupia</taxon>
    </lineage>
</organism>
<dbReference type="Proteomes" id="UP000604737">
    <property type="component" value="Unassembled WGS sequence"/>
</dbReference>
<gene>
    <name evidence="1" type="ORF">GCM10007350_00890</name>
</gene>
<keyword evidence="2" id="KW-1185">Reference proteome</keyword>
<evidence type="ECO:0008006" key="3">
    <source>
        <dbReference type="Google" id="ProtNLM"/>
    </source>
</evidence>
<reference evidence="2" key="1">
    <citation type="journal article" date="2019" name="Int. J. Syst. Evol. Microbiol.">
        <title>The Global Catalogue of Microorganisms (GCM) 10K type strain sequencing project: providing services to taxonomists for standard genome sequencing and annotation.</title>
        <authorList>
            <consortium name="The Broad Institute Genomics Platform"/>
            <consortium name="The Broad Institute Genome Sequencing Center for Infectious Disease"/>
            <person name="Wu L."/>
            <person name="Ma J."/>
        </authorList>
    </citation>
    <scope>NUCLEOTIDE SEQUENCE [LARGE SCALE GENOMIC DNA]</scope>
    <source>
        <strain evidence="2">KCTC 23701</strain>
    </source>
</reference>
<accession>A0ABQ3GUA5</accession>
<evidence type="ECO:0000313" key="1">
    <source>
        <dbReference type="EMBL" id="GHD55351.1"/>
    </source>
</evidence>
<sequence>MPNVTFTIDSVSNFTATGTGMIGMAPALAAQGRLYVIYSGTHTRPFYIGTSGNVQQRFQNRVAAMNDAGIVAATLQNSFVFTIRVTINNINHQPNDLGIANGIDVEKLLLRLYHVHYQAAFRNTAKWSTAFANTDGNGLHVRYLDPQNRVGGFAPVGANGFVQLLAGAGNY</sequence>
<evidence type="ECO:0000313" key="2">
    <source>
        <dbReference type="Proteomes" id="UP000604737"/>
    </source>
</evidence>